<sequence length="287" mass="32067">MAITRTRVADDTWVFTSALYAEVNAGLVVSSEGGILIDTLPFPSETNQIIDFAAQVCPAGIRYLVNTISHADHVYGSCLFPEAELIAHESARDLLVRYGRRALEEAREHTTELLRVEIRLPKIIFNEGSVIRLGDKTVHIMHAPGPGPDVCVVHVREEKVLFASDLMMPVPVIASPLADIEKFKQSLHSLHEFNLETIVQGHGDILLRGEVTPSIEESIKYLNDVEELVERLLSEGATKRELLSHDIEEFGRTRIPLGGLVQNFHQANLLFLWEKAKAAQRQERQPA</sequence>
<dbReference type="InterPro" id="IPR036866">
    <property type="entry name" value="RibonucZ/Hydroxyglut_hydro"/>
</dbReference>
<dbReference type="PANTHER" id="PTHR42951:SF4">
    <property type="entry name" value="ACYL-COENZYME A THIOESTERASE MBLAC2"/>
    <property type="match status" value="1"/>
</dbReference>
<dbReference type="Pfam" id="PF00753">
    <property type="entry name" value="Lactamase_B"/>
    <property type="match status" value="1"/>
</dbReference>
<protein>
    <submittedName>
        <fullName evidence="2">MBL fold metallo-hydrolase</fullName>
    </submittedName>
</protein>
<proteinExistence type="predicted"/>
<dbReference type="CDD" id="cd16282">
    <property type="entry name" value="metallo-hydrolase-like_MBL-fold"/>
    <property type="match status" value="1"/>
</dbReference>
<dbReference type="PANTHER" id="PTHR42951">
    <property type="entry name" value="METALLO-BETA-LACTAMASE DOMAIN-CONTAINING"/>
    <property type="match status" value="1"/>
</dbReference>
<dbReference type="Gene3D" id="3.60.15.10">
    <property type="entry name" value="Ribonuclease Z/Hydroxyacylglutathione hydrolase-like"/>
    <property type="match status" value="1"/>
</dbReference>
<dbReference type="EMBL" id="VXRG01000104">
    <property type="protein sequence ID" value="MXY94266.1"/>
    <property type="molecule type" value="Genomic_DNA"/>
</dbReference>
<name>A0A6B0YT38_9CHLR</name>
<dbReference type="SMART" id="SM00849">
    <property type="entry name" value="Lactamase_B"/>
    <property type="match status" value="1"/>
</dbReference>
<dbReference type="InterPro" id="IPR001279">
    <property type="entry name" value="Metallo-B-lactamas"/>
</dbReference>
<keyword evidence="2" id="KW-0378">Hydrolase</keyword>
<dbReference type="GO" id="GO:0016787">
    <property type="term" value="F:hydrolase activity"/>
    <property type="evidence" value="ECO:0007669"/>
    <property type="project" value="UniProtKB-KW"/>
</dbReference>
<dbReference type="SUPFAM" id="SSF56281">
    <property type="entry name" value="Metallo-hydrolase/oxidoreductase"/>
    <property type="match status" value="1"/>
</dbReference>
<accession>A0A6B0YT38</accession>
<evidence type="ECO:0000259" key="1">
    <source>
        <dbReference type="SMART" id="SM00849"/>
    </source>
</evidence>
<dbReference type="AlphaFoldDB" id="A0A6B0YT38"/>
<comment type="caution">
    <text evidence="2">The sequence shown here is derived from an EMBL/GenBank/DDBJ whole genome shotgun (WGS) entry which is preliminary data.</text>
</comment>
<dbReference type="InterPro" id="IPR050855">
    <property type="entry name" value="NDM-1-like"/>
</dbReference>
<feature type="domain" description="Metallo-beta-lactamase" evidence="1">
    <location>
        <begin position="22"/>
        <end position="202"/>
    </location>
</feature>
<evidence type="ECO:0000313" key="2">
    <source>
        <dbReference type="EMBL" id="MXY94266.1"/>
    </source>
</evidence>
<reference evidence="2" key="1">
    <citation type="submission" date="2019-09" db="EMBL/GenBank/DDBJ databases">
        <title>Characterisation of the sponge microbiome using genome-centric metagenomics.</title>
        <authorList>
            <person name="Engelberts J.P."/>
            <person name="Robbins S.J."/>
            <person name="De Goeij J.M."/>
            <person name="Aranda M."/>
            <person name="Bell S.C."/>
            <person name="Webster N.S."/>
        </authorList>
    </citation>
    <scope>NUCLEOTIDE SEQUENCE</scope>
    <source>
        <strain evidence="2">SB0664_bin_27</strain>
    </source>
</reference>
<gene>
    <name evidence="2" type="ORF">F4Y42_12555</name>
</gene>
<organism evidence="2">
    <name type="scientific">Caldilineaceae bacterium SB0664_bin_27</name>
    <dbReference type="NCBI Taxonomy" id="2605260"/>
    <lineage>
        <taxon>Bacteria</taxon>
        <taxon>Bacillati</taxon>
        <taxon>Chloroflexota</taxon>
        <taxon>Caldilineae</taxon>
        <taxon>Caldilineales</taxon>
        <taxon>Caldilineaceae</taxon>
    </lineage>
</organism>